<dbReference type="AlphaFoldDB" id="A0A8T2RVX8"/>
<dbReference type="Gene3D" id="4.10.280.10">
    <property type="entry name" value="Helix-loop-helix DNA-binding domain"/>
    <property type="match status" value="1"/>
</dbReference>
<keyword evidence="1" id="KW-0805">Transcription regulation</keyword>
<dbReference type="Pfam" id="PF00010">
    <property type="entry name" value="HLH"/>
    <property type="match status" value="1"/>
</dbReference>
<reference evidence="7" key="1">
    <citation type="submission" date="2021-08" db="EMBL/GenBank/DDBJ databases">
        <title>WGS assembly of Ceratopteris richardii.</title>
        <authorList>
            <person name="Marchant D.B."/>
            <person name="Chen G."/>
            <person name="Jenkins J."/>
            <person name="Shu S."/>
            <person name="Leebens-Mack J."/>
            <person name="Grimwood J."/>
            <person name="Schmutz J."/>
            <person name="Soltis P."/>
            <person name="Soltis D."/>
            <person name="Chen Z.-H."/>
        </authorList>
    </citation>
    <scope>NUCLEOTIDE SEQUENCE</scope>
    <source>
        <strain evidence="7">Whitten #5841</strain>
        <tissue evidence="7">Leaf</tissue>
    </source>
</reference>
<dbReference type="CDD" id="cd11448">
    <property type="entry name" value="bHLH_AtFAMA_like"/>
    <property type="match status" value="1"/>
</dbReference>
<dbReference type="GO" id="GO:0010052">
    <property type="term" value="P:guard cell differentiation"/>
    <property type="evidence" value="ECO:0007669"/>
    <property type="project" value="InterPro"/>
</dbReference>
<feature type="region of interest" description="Disordered" evidence="5">
    <location>
        <begin position="103"/>
        <end position="139"/>
    </location>
</feature>
<evidence type="ECO:0000256" key="3">
    <source>
        <dbReference type="ARBA" id="ARBA00023163"/>
    </source>
</evidence>
<dbReference type="FunFam" id="4.10.280.10:FF:000050">
    <property type="entry name" value="Basic helix-loop-helix transcription factor"/>
    <property type="match status" value="1"/>
</dbReference>
<dbReference type="SUPFAM" id="SSF47459">
    <property type="entry name" value="HLH, helix-loop-helix DNA-binding domain"/>
    <property type="match status" value="1"/>
</dbReference>
<dbReference type="GO" id="GO:0003700">
    <property type="term" value="F:DNA-binding transcription factor activity"/>
    <property type="evidence" value="ECO:0007669"/>
    <property type="project" value="InterPro"/>
</dbReference>
<dbReference type="PANTHER" id="PTHR46684:SF6">
    <property type="entry name" value="TRANSCRIPTION FACTOR FAMA"/>
    <property type="match status" value="1"/>
</dbReference>
<dbReference type="InterPro" id="IPR036638">
    <property type="entry name" value="HLH_DNA-bd_sf"/>
</dbReference>
<dbReference type="SMART" id="SM00353">
    <property type="entry name" value="HLH"/>
    <property type="match status" value="1"/>
</dbReference>
<comment type="caution">
    <text evidence="7">The sequence shown here is derived from an EMBL/GenBank/DDBJ whole genome shotgun (WGS) entry which is preliminary data.</text>
</comment>
<protein>
    <recommendedName>
        <fullName evidence="6">BHLH domain-containing protein</fullName>
    </recommendedName>
</protein>
<evidence type="ECO:0000256" key="1">
    <source>
        <dbReference type="ARBA" id="ARBA00023015"/>
    </source>
</evidence>
<evidence type="ECO:0000313" key="8">
    <source>
        <dbReference type="Proteomes" id="UP000825935"/>
    </source>
</evidence>
<name>A0A8T2RVX8_CERRI</name>
<keyword evidence="8" id="KW-1185">Reference proteome</keyword>
<evidence type="ECO:0000256" key="4">
    <source>
        <dbReference type="ARBA" id="ARBA00023242"/>
    </source>
</evidence>
<organism evidence="7 8">
    <name type="scientific">Ceratopteris richardii</name>
    <name type="common">Triangle waterfern</name>
    <dbReference type="NCBI Taxonomy" id="49495"/>
    <lineage>
        <taxon>Eukaryota</taxon>
        <taxon>Viridiplantae</taxon>
        <taxon>Streptophyta</taxon>
        <taxon>Embryophyta</taxon>
        <taxon>Tracheophyta</taxon>
        <taxon>Polypodiopsida</taxon>
        <taxon>Polypodiidae</taxon>
        <taxon>Polypodiales</taxon>
        <taxon>Pteridineae</taxon>
        <taxon>Pteridaceae</taxon>
        <taxon>Parkerioideae</taxon>
        <taxon>Ceratopteris</taxon>
    </lineage>
</organism>
<dbReference type="GO" id="GO:0003677">
    <property type="term" value="F:DNA binding"/>
    <property type="evidence" value="ECO:0007669"/>
    <property type="project" value="UniProtKB-KW"/>
</dbReference>
<evidence type="ECO:0000256" key="5">
    <source>
        <dbReference type="SAM" id="MobiDB-lite"/>
    </source>
</evidence>
<dbReference type="GO" id="GO:0005634">
    <property type="term" value="C:nucleus"/>
    <property type="evidence" value="ECO:0007669"/>
    <property type="project" value="TreeGrafter"/>
</dbReference>
<feature type="domain" description="BHLH" evidence="6">
    <location>
        <begin position="137"/>
        <end position="188"/>
    </location>
</feature>
<dbReference type="GO" id="GO:0045893">
    <property type="term" value="P:positive regulation of DNA-templated transcription"/>
    <property type="evidence" value="ECO:0007669"/>
    <property type="project" value="TreeGrafter"/>
</dbReference>
<proteinExistence type="predicted"/>
<feature type="region of interest" description="Disordered" evidence="5">
    <location>
        <begin position="203"/>
        <end position="223"/>
    </location>
</feature>
<dbReference type="OrthoDB" id="1939483at2759"/>
<sequence length="359" mass="40444">MGVTPLETKFLMKLNGRDDTDIHAQREKAISDRYNQSVMNMFPTYNAGEQLMRNLSEGGDVQANREGEASVLENMQIMMMMGYGDGAREDGIGYKVTCKGSTSSASVNVGPSTAPARTSGRRRGVRGSAKNSEERETQRMTHIAVERNRRRQMNEHLRVLRALMPPSYVQRGDQASIIGGAIEFVRELEQLLQCLESQKRRRLMASPIHSTPSMQPGGGMNEYTSENQLVSLQHQQEECALAQVDGQRSLQREDQPHEEVAHAKSIVADIEVKMIDRCQAFIKILSQHRPRQLLHTIAALQDHLCFSILHTNVTTIEKTVLYSFTVKINNAQEYSANKIASTVQEVFIEIIRHVPLKRL</sequence>
<gene>
    <name evidence="7" type="ORF">KP509_24G025300</name>
</gene>
<dbReference type="InterPro" id="IPR044283">
    <property type="entry name" value="FAMA/SPEECHLESS/MUTE-like"/>
</dbReference>
<dbReference type="PROSITE" id="PS50888">
    <property type="entry name" value="BHLH"/>
    <property type="match status" value="1"/>
</dbReference>
<evidence type="ECO:0000259" key="6">
    <source>
        <dbReference type="PROSITE" id="PS50888"/>
    </source>
</evidence>
<accession>A0A8T2RVX8</accession>
<evidence type="ECO:0000313" key="7">
    <source>
        <dbReference type="EMBL" id="KAH7299705.1"/>
    </source>
</evidence>
<dbReference type="EMBL" id="CM035429">
    <property type="protein sequence ID" value="KAH7299705.1"/>
    <property type="molecule type" value="Genomic_DNA"/>
</dbReference>
<evidence type="ECO:0000256" key="2">
    <source>
        <dbReference type="ARBA" id="ARBA00023125"/>
    </source>
</evidence>
<keyword evidence="4" id="KW-0539">Nucleus</keyword>
<keyword evidence="2" id="KW-0238">DNA-binding</keyword>
<dbReference type="OMA" id="MSSASHM"/>
<dbReference type="InterPro" id="IPR011598">
    <property type="entry name" value="bHLH_dom"/>
</dbReference>
<keyword evidence="3" id="KW-0804">Transcription</keyword>
<dbReference type="PANTHER" id="PTHR46684">
    <property type="entry name" value="TRANSCRIPTION FACTOR FAMA"/>
    <property type="match status" value="1"/>
</dbReference>
<dbReference type="GO" id="GO:0046983">
    <property type="term" value="F:protein dimerization activity"/>
    <property type="evidence" value="ECO:0007669"/>
    <property type="project" value="InterPro"/>
</dbReference>
<dbReference type="Proteomes" id="UP000825935">
    <property type="component" value="Chromosome 24"/>
</dbReference>